<dbReference type="Proteomes" id="UP001107558">
    <property type="component" value="Chromosome 4"/>
</dbReference>
<reference evidence="2" key="1">
    <citation type="submission" date="2021-03" db="EMBL/GenBank/DDBJ databases">
        <title>Chromosome level genome of the anhydrobiotic midge Polypedilum vanderplanki.</title>
        <authorList>
            <person name="Yoshida Y."/>
            <person name="Kikawada T."/>
            <person name="Gusev O."/>
        </authorList>
    </citation>
    <scope>NUCLEOTIDE SEQUENCE</scope>
    <source>
        <strain evidence="2">NIAS01</strain>
        <tissue evidence="2">Whole body or cell culture</tissue>
    </source>
</reference>
<dbReference type="EMBL" id="JADBJN010000004">
    <property type="protein sequence ID" value="KAG5667014.1"/>
    <property type="molecule type" value="Genomic_DNA"/>
</dbReference>
<feature type="region of interest" description="Disordered" evidence="1">
    <location>
        <begin position="245"/>
        <end position="291"/>
    </location>
</feature>
<evidence type="ECO:0000313" key="3">
    <source>
        <dbReference type="Proteomes" id="UP001107558"/>
    </source>
</evidence>
<protein>
    <submittedName>
        <fullName evidence="2">Uncharacterized protein</fullName>
    </submittedName>
</protein>
<dbReference type="AlphaFoldDB" id="A0A9J6BBQ0"/>
<evidence type="ECO:0000313" key="2">
    <source>
        <dbReference type="EMBL" id="KAG5667014.1"/>
    </source>
</evidence>
<proteinExistence type="predicted"/>
<sequence>MNNRNFYNFKNGVKYLISNIGQGISECAGVAMAALKWYFQKPNEELNEKNFDSFVNDLALNAKRFHQIGLYNSLCDNEHDGFHYIEFGYIYHSRTEDLKNLIKLNSRLIAVFESSNSFHHDASLLNDYVEGWYQTNIIEVFLDYIATRNNVVIYSGLHAHYITVLKKQKGFIVVDGYPKFRSIFYEDIITLANDIEAFKGCGNFTFHHLKQYDYNLNMNIIALSDSDENDVIFNSEKNINQAETTEYSKNKTLESNTDESPIKNVHKWRRNRRDNDTSSSDDDSIFSPRRYQKQEKHFDTPEYLPYIEDFSIEETLINTIDNGKIIFQANFGQNINRCAGVAISAVKSFFDADFEMSLKNSDFEAVINNIHNDAEHFYSIGIQNSGLEFDEQIDLESIFNSRTIDHRNVVDISVHNSIVFETSFTASKVVGTIIQLNDYKEYLASDNKLEALQEYFKIRSHAIICSSEQRHFITVFKIRNLYYVFDGVPNYCVTTFENILSLYNSLHNFFSNSGIALYYCRSFVEDDFDYIADYEETKKERENEKFVVEKPQNIDDSIDPEFFEIFENAEEMRNHIEDIIRKRYEEKGKQIEIAGENDSKCRVINCQYKGDPHTFCVFHNSVGRFVASATDNRKCETAGCERKPLSCKKVCDACNRDPDAQKEILKLKKLQSHNRWSIEKIKEVSYKIAKKPPHIRIGEHQKSGKKFSAFTIEIEVENLFTLADIEFYTLMYISEMIPTRYLMNKVAGGDYLLPDMARSGVLYIFYDFDGVQPYVLDPIRDFANRRFFYLRPYTILDDIEKNNIVKVQHGCIL</sequence>
<organism evidence="2 3">
    <name type="scientific">Polypedilum vanderplanki</name>
    <name type="common">Sleeping chironomid midge</name>
    <dbReference type="NCBI Taxonomy" id="319348"/>
    <lineage>
        <taxon>Eukaryota</taxon>
        <taxon>Metazoa</taxon>
        <taxon>Ecdysozoa</taxon>
        <taxon>Arthropoda</taxon>
        <taxon>Hexapoda</taxon>
        <taxon>Insecta</taxon>
        <taxon>Pterygota</taxon>
        <taxon>Neoptera</taxon>
        <taxon>Endopterygota</taxon>
        <taxon>Diptera</taxon>
        <taxon>Nematocera</taxon>
        <taxon>Chironomoidea</taxon>
        <taxon>Chironomidae</taxon>
        <taxon>Chironominae</taxon>
        <taxon>Polypedilum</taxon>
        <taxon>Polypedilum</taxon>
    </lineage>
</organism>
<accession>A0A9J6BBQ0</accession>
<gene>
    <name evidence="2" type="ORF">PVAND_015017</name>
</gene>
<keyword evidence="3" id="KW-1185">Reference proteome</keyword>
<comment type="caution">
    <text evidence="2">The sequence shown here is derived from an EMBL/GenBank/DDBJ whole genome shotgun (WGS) entry which is preliminary data.</text>
</comment>
<evidence type="ECO:0000256" key="1">
    <source>
        <dbReference type="SAM" id="MobiDB-lite"/>
    </source>
</evidence>
<name>A0A9J6BBQ0_POLVA</name>